<keyword evidence="3" id="KW-1185">Reference proteome</keyword>
<name>A0A316H171_9SPHI</name>
<reference evidence="2 3" key="1">
    <citation type="submission" date="2018-05" db="EMBL/GenBank/DDBJ databases">
        <title>Genomic Encyclopedia of Archaeal and Bacterial Type Strains, Phase II (KMG-II): from individual species to whole genera.</title>
        <authorList>
            <person name="Goeker M."/>
        </authorList>
    </citation>
    <scope>NUCLEOTIDE SEQUENCE [LARGE SCALE GENOMIC DNA]</scope>
    <source>
        <strain evidence="2 3">DSM 19975</strain>
    </source>
</reference>
<dbReference type="EMBL" id="QGHA01000010">
    <property type="protein sequence ID" value="PWK73792.1"/>
    <property type="molecule type" value="Genomic_DNA"/>
</dbReference>
<sequence>MKNPFAKKHDTGFWIATALTGALAAGAAVWFYLRGKKLAEDQAGLEHPQDYLELKHPKKKKHKTDVHDLADLVHHQQA</sequence>
<proteinExistence type="predicted"/>
<feature type="transmembrane region" description="Helical" evidence="1">
    <location>
        <begin position="12"/>
        <end position="33"/>
    </location>
</feature>
<accession>A0A316H171</accession>
<dbReference type="Proteomes" id="UP000245678">
    <property type="component" value="Unassembled WGS sequence"/>
</dbReference>
<organism evidence="2 3">
    <name type="scientific">Mucilaginibacter oryzae</name>
    <dbReference type="NCBI Taxonomy" id="468058"/>
    <lineage>
        <taxon>Bacteria</taxon>
        <taxon>Pseudomonadati</taxon>
        <taxon>Bacteroidota</taxon>
        <taxon>Sphingobacteriia</taxon>
        <taxon>Sphingobacteriales</taxon>
        <taxon>Sphingobacteriaceae</taxon>
        <taxon>Mucilaginibacter</taxon>
    </lineage>
</organism>
<keyword evidence="1" id="KW-0472">Membrane</keyword>
<dbReference type="RefSeq" id="WP_109609548.1">
    <property type="nucleotide sequence ID" value="NZ_QGHA01000010.1"/>
</dbReference>
<gene>
    <name evidence="2" type="ORF">LX99_04178</name>
</gene>
<dbReference type="AlphaFoldDB" id="A0A316H171"/>
<comment type="caution">
    <text evidence="2">The sequence shown here is derived from an EMBL/GenBank/DDBJ whole genome shotgun (WGS) entry which is preliminary data.</text>
</comment>
<keyword evidence="1" id="KW-0812">Transmembrane</keyword>
<keyword evidence="1" id="KW-1133">Transmembrane helix</keyword>
<evidence type="ECO:0000313" key="2">
    <source>
        <dbReference type="EMBL" id="PWK73792.1"/>
    </source>
</evidence>
<evidence type="ECO:0000313" key="3">
    <source>
        <dbReference type="Proteomes" id="UP000245678"/>
    </source>
</evidence>
<protein>
    <submittedName>
        <fullName evidence="2">Uncharacterized protein</fullName>
    </submittedName>
</protein>
<evidence type="ECO:0000256" key="1">
    <source>
        <dbReference type="SAM" id="Phobius"/>
    </source>
</evidence>